<dbReference type="CDD" id="cd06464">
    <property type="entry name" value="ACD_sHsps-like"/>
    <property type="match status" value="1"/>
</dbReference>
<dbReference type="OrthoDB" id="1442710at2"/>
<dbReference type="AlphaFoldDB" id="A0A1K2IPV6"/>
<evidence type="ECO:0000259" key="3">
    <source>
        <dbReference type="PROSITE" id="PS01031"/>
    </source>
</evidence>
<dbReference type="InterPro" id="IPR002068">
    <property type="entry name" value="A-crystallin/Hsp20_dom"/>
</dbReference>
<dbReference type="Pfam" id="PF00011">
    <property type="entry name" value="HSP20"/>
    <property type="match status" value="1"/>
</dbReference>
<proteinExistence type="inferred from homology"/>
<comment type="similarity">
    <text evidence="1 2">Belongs to the small heat shock protein (HSP20) family.</text>
</comment>
<accession>A0A1K2IPV6</accession>
<sequence>MAPSKTQNIQLRRTSRNLESNYFNKNISKLKIDKTRDESDVKIKETESSFHYELKLPGYVKEDFNFYINKNDNLVVTTEKINKKVALEDEVTNTKHSYCYASAYFKRNFKLPKNVVRDEISVDYKDEILSFDLFKTNNKVLKIPNERFL</sequence>
<dbReference type="Gene3D" id="2.60.40.790">
    <property type="match status" value="1"/>
</dbReference>
<name>A0A1K2IPV6_9FLAO</name>
<gene>
    <name evidence="4" type="ORF">SAMN05428642_104202</name>
</gene>
<dbReference type="Proteomes" id="UP000182544">
    <property type="component" value="Unassembled WGS sequence"/>
</dbReference>
<evidence type="ECO:0000313" key="5">
    <source>
        <dbReference type="Proteomes" id="UP000182544"/>
    </source>
</evidence>
<feature type="domain" description="SHSP" evidence="3">
    <location>
        <begin position="32"/>
        <end position="149"/>
    </location>
</feature>
<dbReference type="InterPro" id="IPR008978">
    <property type="entry name" value="HSP20-like_chaperone"/>
</dbReference>
<protein>
    <submittedName>
        <fullName evidence="4">Hsp20/alpha crystallin family protein</fullName>
    </submittedName>
</protein>
<evidence type="ECO:0000256" key="1">
    <source>
        <dbReference type="PROSITE-ProRule" id="PRU00285"/>
    </source>
</evidence>
<dbReference type="RefSeq" id="WP_072403378.1">
    <property type="nucleotide sequence ID" value="NZ_FPKV01000004.1"/>
</dbReference>
<evidence type="ECO:0000256" key="2">
    <source>
        <dbReference type="RuleBase" id="RU003616"/>
    </source>
</evidence>
<dbReference type="EMBL" id="FPKV01000004">
    <property type="protein sequence ID" value="SFZ94476.1"/>
    <property type="molecule type" value="Genomic_DNA"/>
</dbReference>
<dbReference type="PROSITE" id="PS01031">
    <property type="entry name" value="SHSP"/>
    <property type="match status" value="1"/>
</dbReference>
<organism evidence="4 5">
    <name type="scientific">Flaviramulus basaltis</name>
    <dbReference type="NCBI Taxonomy" id="369401"/>
    <lineage>
        <taxon>Bacteria</taxon>
        <taxon>Pseudomonadati</taxon>
        <taxon>Bacteroidota</taxon>
        <taxon>Flavobacteriia</taxon>
        <taxon>Flavobacteriales</taxon>
        <taxon>Flavobacteriaceae</taxon>
        <taxon>Flaviramulus</taxon>
    </lineage>
</organism>
<dbReference type="STRING" id="369401.SAMN05428642_104202"/>
<dbReference type="SUPFAM" id="SSF49764">
    <property type="entry name" value="HSP20-like chaperones"/>
    <property type="match status" value="1"/>
</dbReference>
<evidence type="ECO:0000313" key="4">
    <source>
        <dbReference type="EMBL" id="SFZ94476.1"/>
    </source>
</evidence>
<keyword evidence="5" id="KW-1185">Reference proteome</keyword>
<reference evidence="4 5" key="1">
    <citation type="submission" date="2016-10" db="EMBL/GenBank/DDBJ databases">
        <authorList>
            <person name="de Groot N.N."/>
        </authorList>
    </citation>
    <scope>NUCLEOTIDE SEQUENCE [LARGE SCALE GENOMIC DNA]</scope>
    <source>
        <strain evidence="4 5">DSM 18180</strain>
    </source>
</reference>